<dbReference type="EC" id="4.1.1.97" evidence="3"/>
<keyword evidence="5" id="KW-0210">Decarboxylase</keyword>
<feature type="compositionally biased region" description="Basic and acidic residues" evidence="7">
    <location>
        <begin position="130"/>
        <end position="140"/>
    </location>
</feature>
<organism evidence="9 10">
    <name type="scientific">Glycomyces albidus</name>
    <dbReference type="NCBI Taxonomy" id="2656774"/>
    <lineage>
        <taxon>Bacteria</taxon>
        <taxon>Bacillati</taxon>
        <taxon>Actinomycetota</taxon>
        <taxon>Actinomycetes</taxon>
        <taxon>Glycomycetales</taxon>
        <taxon>Glycomycetaceae</taxon>
        <taxon>Glycomyces</taxon>
    </lineage>
</organism>
<feature type="compositionally biased region" description="Basic and acidic residues" evidence="7">
    <location>
        <begin position="16"/>
        <end position="33"/>
    </location>
</feature>
<comment type="catalytic activity">
    <reaction evidence="1">
        <text>5-hydroxy-2-oxo-4-ureido-2,5-dihydro-1H-imidazole-5-carboxylate + H(+) = (S)-allantoin + CO2</text>
        <dbReference type="Rhea" id="RHEA:26301"/>
        <dbReference type="ChEBI" id="CHEBI:15378"/>
        <dbReference type="ChEBI" id="CHEBI:15678"/>
        <dbReference type="ChEBI" id="CHEBI:16526"/>
        <dbReference type="ChEBI" id="CHEBI:58639"/>
        <dbReference type="EC" id="4.1.1.97"/>
    </reaction>
</comment>
<feature type="domain" description="Oxo-4-hydroxy-4-carboxy-5-ureidoimidazoline decarboxylase" evidence="8">
    <location>
        <begin position="170"/>
        <end position="254"/>
    </location>
</feature>
<dbReference type="GO" id="GO:0051997">
    <property type="term" value="F:2-oxo-4-hydroxy-4-carboxy-5-ureidoimidazoline decarboxylase activity"/>
    <property type="evidence" value="ECO:0007669"/>
    <property type="project" value="UniProtKB-EC"/>
</dbReference>
<reference evidence="9 10" key="1">
    <citation type="submission" date="2019-10" db="EMBL/GenBank/DDBJ databases">
        <title>Glycomyces albidus sp. nov., a novel actinomycete isolated from rhizosphere soil of wheat (Triticum aestivum L.).</title>
        <authorList>
            <person name="Qian L."/>
        </authorList>
    </citation>
    <scope>NUCLEOTIDE SEQUENCE [LARGE SCALE GENOMIC DNA]</scope>
    <source>
        <strain evidence="9 10">NEAU-7082</strain>
    </source>
</reference>
<sequence length="278" mass="28730">MPSASGFGFNCPTRRQTCDPEGAPRRTGREREAPMWTLGGFNTADPEAAMEVLTACCASRAWAEKLATGRPYGSLAALKAAALAGFDELDEAEVAAAHAAHPPIGGRSGSGPEPARNDGDGPAGSRGGARHGDAPAEGRRGQRPGGDGKTGNGEARSTGEADAMSGGPAGATEAAWSRGEQARAMTADESVRAELAEANAAYERRFGRVFLICATGLTAEEILAEARRRLRNDDPTERAEARAELRKIVALRLDKAFGIAPGSASRSASGRSSGEVAR</sequence>
<keyword evidence="10" id="KW-1185">Reference proteome</keyword>
<comment type="caution">
    <text evidence="9">The sequence shown here is derived from an EMBL/GenBank/DDBJ whole genome shotgun (WGS) entry which is preliminary data.</text>
</comment>
<evidence type="ECO:0000313" key="9">
    <source>
        <dbReference type="EMBL" id="MQM25411.1"/>
    </source>
</evidence>
<protein>
    <recommendedName>
        <fullName evidence="3">2-oxo-4-hydroxy-4-carboxy-5-ureidoimidazoline decarboxylase</fullName>
        <ecNumber evidence="3">4.1.1.97</ecNumber>
    </recommendedName>
</protein>
<accession>A0A6L5G718</accession>
<evidence type="ECO:0000259" key="8">
    <source>
        <dbReference type="Pfam" id="PF09349"/>
    </source>
</evidence>
<feature type="region of interest" description="Disordered" evidence="7">
    <location>
        <begin position="101"/>
        <end position="183"/>
    </location>
</feature>
<evidence type="ECO:0000256" key="2">
    <source>
        <dbReference type="ARBA" id="ARBA00004754"/>
    </source>
</evidence>
<feature type="region of interest" description="Disordered" evidence="7">
    <location>
        <begin position="1"/>
        <end position="40"/>
    </location>
</feature>
<dbReference type="Pfam" id="PF09349">
    <property type="entry name" value="OHCU_decarbox"/>
    <property type="match status" value="2"/>
</dbReference>
<gene>
    <name evidence="9" type="ORF">GFD30_07475</name>
</gene>
<dbReference type="GO" id="GO:0019628">
    <property type="term" value="P:urate catabolic process"/>
    <property type="evidence" value="ECO:0007669"/>
    <property type="project" value="TreeGrafter"/>
</dbReference>
<dbReference type="SUPFAM" id="SSF158694">
    <property type="entry name" value="UraD-Like"/>
    <property type="match status" value="2"/>
</dbReference>
<evidence type="ECO:0000256" key="4">
    <source>
        <dbReference type="ARBA" id="ARBA00022631"/>
    </source>
</evidence>
<evidence type="ECO:0000256" key="5">
    <source>
        <dbReference type="ARBA" id="ARBA00022793"/>
    </source>
</evidence>
<dbReference type="Proteomes" id="UP000477750">
    <property type="component" value="Unassembled WGS sequence"/>
</dbReference>
<proteinExistence type="predicted"/>
<dbReference type="EMBL" id="WIAO01000006">
    <property type="protein sequence ID" value="MQM25411.1"/>
    <property type="molecule type" value="Genomic_DNA"/>
</dbReference>
<evidence type="ECO:0000256" key="3">
    <source>
        <dbReference type="ARBA" id="ARBA00012257"/>
    </source>
</evidence>
<evidence type="ECO:0000256" key="6">
    <source>
        <dbReference type="ARBA" id="ARBA00023239"/>
    </source>
</evidence>
<dbReference type="GO" id="GO:0006144">
    <property type="term" value="P:purine nucleobase metabolic process"/>
    <property type="evidence" value="ECO:0007669"/>
    <property type="project" value="UniProtKB-KW"/>
</dbReference>
<evidence type="ECO:0000256" key="7">
    <source>
        <dbReference type="SAM" id="MobiDB-lite"/>
    </source>
</evidence>
<comment type="pathway">
    <text evidence="2">Purine metabolism; urate degradation; (S)-allantoin from urate: step 3/3.</text>
</comment>
<dbReference type="AlphaFoldDB" id="A0A6L5G718"/>
<dbReference type="InterPro" id="IPR018020">
    <property type="entry name" value="OHCU_decarboxylase"/>
</dbReference>
<name>A0A6L5G718_9ACTN</name>
<dbReference type="PANTHER" id="PTHR43466:SF1">
    <property type="entry name" value="2-OXO-4-HYDROXY-4-CARBOXY-5-UREIDOIMIDAZOLINE DECARBOXYLASE-RELATED"/>
    <property type="match status" value="1"/>
</dbReference>
<dbReference type="Gene3D" id="1.10.3330.10">
    <property type="entry name" value="Oxo-4-hydroxy-4-carboxy-5-ureidoimidazoline decarboxylase"/>
    <property type="match status" value="1"/>
</dbReference>
<keyword evidence="6" id="KW-0456">Lyase</keyword>
<evidence type="ECO:0000313" key="10">
    <source>
        <dbReference type="Proteomes" id="UP000477750"/>
    </source>
</evidence>
<keyword evidence="4" id="KW-0659">Purine metabolism</keyword>
<dbReference type="PANTHER" id="PTHR43466">
    <property type="entry name" value="2-OXO-4-HYDROXY-4-CARBOXY-5-UREIDOIMIDAZOLINE DECARBOXYLASE-RELATED"/>
    <property type="match status" value="1"/>
</dbReference>
<feature type="domain" description="Oxo-4-hydroxy-4-carboxy-5-ureidoimidazoline decarboxylase" evidence="8">
    <location>
        <begin position="42"/>
        <end position="109"/>
    </location>
</feature>
<dbReference type="InterPro" id="IPR036778">
    <property type="entry name" value="OHCU_decarboxylase_sf"/>
</dbReference>
<evidence type="ECO:0000256" key="1">
    <source>
        <dbReference type="ARBA" id="ARBA00001163"/>
    </source>
</evidence>